<evidence type="ECO:0000259" key="2">
    <source>
        <dbReference type="Pfam" id="PF01337"/>
    </source>
</evidence>
<keyword evidence="4" id="KW-1185">Reference proteome</keyword>
<gene>
    <name evidence="3" type="ORF">AWC22_24840</name>
</gene>
<accession>A0A1X2C5S9</accession>
<evidence type="ECO:0000256" key="1">
    <source>
        <dbReference type="ARBA" id="ARBA00006845"/>
    </source>
</evidence>
<comment type="caution">
    <text evidence="3">The sequence shown here is derived from an EMBL/GenBank/DDBJ whole genome shotgun (WGS) entry which is preliminary data.</text>
</comment>
<comment type="similarity">
    <text evidence="1">Belongs to the barstar family.</text>
</comment>
<dbReference type="InterPro" id="IPR035905">
    <property type="entry name" value="Barstar-like_sf"/>
</dbReference>
<proteinExistence type="inferred from homology"/>
<dbReference type="EMBL" id="LQPQ01000148">
    <property type="protein sequence ID" value="ORW71252.1"/>
    <property type="molecule type" value="Genomic_DNA"/>
</dbReference>
<reference evidence="3 4" key="1">
    <citation type="submission" date="2016-01" db="EMBL/GenBank/DDBJ databases">
        <title>The new phylogeny of the genus Mycobacterium.</title>
        <authorList>
            <person name="Tarcisio F."/>
            <person name="Conor M."/>
            <person name="Antonella G."/>
            <person name="Elisabetta G."/>
            <person name="Giulia F.S."/>
            <person name="Sara T."/>
            <person name="Anna F."/>
            <person name="Clotilde B."/>
            <person name="Roberto B."/>
            <person name="Veronica D.S."/>
            <person name="Fabio R."/>
            <person name="Monica P."/>
            <person name="Olivier J."/>
            <person name="Enrico T."/>
            <person name="Nicola S."/>
        </authorList>
    </citation>
    <scope>NUCLEOTIDE SEQUENCE [LARGE SCALE GENOMIC DNA]</scope>
    <source>
        <strain evidence="3 4">DSM 45176</strain>
    </source>
</reference>
<name>A0A1X2C5S9_9MYCO</name>
<dbReference type="Gene3D" id="3.30.370.10">
    <property type="entry name" value="Barstar-like"/>
    <property type="match status" value="1"/>
</dbReference>
<dbReference type="Pfam" id="PF01337">
    <property type="entry name" value="Barstar"/>
    <property type="match status" value="1"/>
</dbReference>
<feature type="domain" description="Barstar (barnase inhibitor)" evidence="2">
    <location>
        <begin position="34"/>
        <end position="131"/>
    </location>
</feature>
<dbReference type="AlphaFoldDB" id="A0A1X2C5S9"/>
<dbReference type="RefSeq" id="WP_085251784.1">
    <property type="nucleotide sequence ID" value="NZ_CAJMWI010000001.1"/>
</dbReference>
<dbReference type="InterPro" id="IPR000468">
    <property type="entry name" value="Barstar"/>
</dbReference>
<dbReference type="OrthoDB" id="5184890at2"/>
<evidence type="ECO:0000313" key="4">
    <source>
        <dbReference type="Proteomes" id="UP000193087"/>
    </source>
</evidence>
<sequence length="165" mass="18282">MNLDEFLAQAAEHGPCVGVHPETPSPLAPPAGVEVRTIAGARTKTLDALFDAFAEAWHFPPWFGRNRDAFDDCMRDFDNLINTSTGKPPAPGYLTDITDAHLLLVEQPDLFPWFANTMPFYRDYYRDEASPPAAFGLLLSAPADQLHEVRERWLTVGIQIAAVSV</sequence>
<protein>
    <recommendedName>
        <fullName evidence="2">Barstar (barnase inhibitor) domain-containing protein</fullName>
    </recommendedName>
</protein>
<organism evidence="3 4">
    <name type="scientific">Mycobacterium riyadhense</name>
    <dbReference type="NCBI Taxonomy" id="486698"/>
    <lineage>
        <taxon>Bacteria</taxon>
        <taxon>Bacillati</taxon>
        <taxon>Actinomycetota</taxon>
        <taxon>Actinomycetes</taxon>
        <taxon>Mycobacteriales</taxon>
        <taxon>Mycobacteriaceae</taxon>
        <taxon>Mycobacterium</taxon>
    </lineage>
</organism>
<evidence type="ECO:0000313" key="3">
    <source>
        <dbReference type="EMBL" id="ORW71252.1"/>
    </source>
</evidence>
<dbReference type="SUPFAM" id="SSF52038">
    <property type="entry name" value="Barstar-related"/>
    <property type="match status" value="1"/>
</dbReference>
<dbReference type="Proteomes" id="UP000193087">
    <property type="component" value="Unassembled WGS sequence"/>
</dbReference>